<accession>A0A1I8PWC8</accession>
<proteinExistence type="predicted"/>
<protein>
    <submittedName>
        <fullName evidence="1">Uncharacterized protein</fullName>
    </submittedName>
</protein>
<evidence type="ECO:0000313" key="2">
    <source>
        <dbReference type="Proteomes" id="UP000095300"/>
    </source>
</evidence>
<dbReference type="KEGG" id="scac:106085236"/>
<dbReference type="AlphaFoldDB" id="A0A1I8PWC8"/>
<reference evidence="1" key="1">
    <citation type="submission" date="2020-05" db="UniProtKB">
        <authorList>
            <consortium name="EnsemblMetazoa"/>
        </authorList>
    </citation>
    <scope>IDENTIFICATION</scope>
    <source>
        <strain evidence="1">USDA</strain>
    </source>
</reference>
<sequence>MSKLLNNEDFQIEPPDKCRHNKIAQNIKKIYHHGQPVRIRTVTHLTRLGLEPAGAICEKANHTKFQCACERGKLQQKDIRVDGKANQGQIKCNWPIFSYIVTTFKERNSDLEAEKKSSAGKHTERVRSPLISKFRENHKKSKNYLAGHKPLTIWLMKPVKAMRSSSTEITTERKENFKNYVKPMGRVWFKYPLHELGKVNSIKYLRQVFTKVKTHGKSKHKLKNNPEAQRLTKTFVKSKLRLHSLCQGYPLSNSSSGTKECVLQREDKTKTMNQDLIYLKKFETVVEFYNAHIQLEDMQYKDA</sequence>
<dbReference type="VEuPathDB" id="VectorBase:SCAU011732"/>
<evidence type="ECO:0000313" key="1">
    <source>
        <dbReference type="EnsemblMetazoa" id="SCAU011732-PA"/>
    </source>
</evidence>
<dbReference type="Proteomes" id="UP000095300">
    <property type="component" value="Unassembled WGS sequence"/>
</dbReference>
<gene>
    <name evidence="1" type="primary">106085236</name>
</gene>
<dbReference type="EnsemblMetazoa" id="SCAU011732-RA">
    <property type="protein sequence ID" value="SCAU011732-PA"/>
    <property type="gene ID" value="SCAU011732"/>
</dbReference>
<name>A0A1I8PWC8_STOCA</name>
<organism evidence="1 2">
    <name type="scientific">Stomoxys calcitrans</name>
    <name type="common">Stable fly</name>
    <name type="synonym">Conops calcitrans</name>
    <dbReference type="NCBI Taxonomy" id="35570"/>
    <lineage>
        <taxon>Eukaryota</taxon>
        <taxon>Metazoa</taxon>
        <taxon>Ecdysozoa</taxon>
        <taxon>Arthropoda</taxon>
        <taxon>Hexapoda</taxon>
        <taxon>Insecta</taxon>
        <taxon>Pterygota</taxon>
        <taxon>Neoptera</taxon>
        <taxon>Endopterygota</taxon>
        <taxon>Diptera</taxon>
        <taxon>Brachycera</taxon>
        <taxon>Muscomorpha</taxon>
        <taxon>Muscoidea</taxon>
        <taxon>Muscidae</taxon>
        <taxon>Stomoxys</taxon>
    </lineage>
</organism>
<keyword evidence="2" id="KW-1185">Reference proteome</keyword>